<dbReference type="PANTHER" id="PTHR31579">
    <property type="entry name" value="OS03G0796600 PROTEIN"/>
    <property type="match status" value="1"/>
</dbReference>
<dbReference type="NCBIfam" id="TIGR01615">
    <property type="entry name" value="A_thal_3542"/>
    <property type="match status" value="1"/>
</dbReference>
<dbReference type="Pfam" id="PF04720">
    <property type="entry name" value="PDDEXK_6"/>
    <property type="match status" value="1"/>
</dbReference>
<name>A0A6J1EX35_CUCMO</name>
<evidence type="ECO:0000256" key="1">
    <source>
        <dbReference type="SAM" id="MobiDB-lite"/>
    </source>
</evidence>
<gene>
    <name evidence="3" type="primary">LOC111436951</name>
</gene>
<dbReference type="AlphaFoldDB" id="A0A6J1EX35"/>
<dbReference type="RefSeq" id="XP_022930525.1">
    <property type="nucleotide sequence ID" value="XM_023074757.1"/>
</dbReference>
<feature type="compositionally biased region" description="Acidic residues" evidence="1">
    <location>
        <begin position="334"/>
        <end position="346"/>
    </location>
</feature>
<reference evidence="3" key="1">
    <citation type="submission" date="2025-08" db="UniProtKB">
        <authorList>
            <consortium name="RefSeq"/>
        </authorList>
    </citation>
    <scope>IDENTIFICATION</scope>
    <source>
        <tissue evidence="3">Young leaves</tissue>
    </source>
</reference>
<protein>
    <submittedName>
        <fullName evidence="3">Uncharacterized protein LOC111436951</fullName>
    </submittedName>
</protein>
<dbReference type="KEGG" id="cmos:111436951"/>
<proteinExistence type="predicted"/>
<dbReference type="InterPro" id="IPR006502">
    <property type="entry name" value="PDDEXK-like"/>
</dbReference>
<feature type="region of interest" description="Disordered" evidence="1">
    <location>
        <begin position="301"/>
        <end position="373"/>
    </location>
</feature>
<keyword evidence="2" id="KW-1185">Reference proteome</keyword>
<dbReference type="PANTHER" id="PTHR31579:SF1">
    <property type="entry name" value="OS03G0796600 PROTEIN"/>
    <property type="match status" value="1"/>
</dbReference>
<evidence type="ECO:0000313" key="3">
    <source>
        <dbReference type="RefSeq" id="XP_022930525.1"/>
    </source>
</evidence>
<dbReference type="GeneID" id="111436951"/>
<accession>A0A6J1EX35</accession>
<dbReference type="Proteomes" id="UP000504609">
    <property type="component" value="Unplaced"/>
</dbReference>
<sequence length="408" mass="45080">MEFRGKMKIQPIDIDPANGRAAIRNDPGKPMLKSRLRKLFDRPFPNVLKNSSAEKPTATGEAAQFIVNKDGVGEFEPSSICLAKMIQCFIEESNEKQSSVATAMKNGRNRCNCFNGNSNDSSDDESDDFGESVTIGSSGADVSDLLKSLILCASVTERNLLADTAKIVEKNNKIHKMKNDLRKVVTDALTSLGYDSSICKSKWDKSPSYPAGEYEYIDVMVEGERLVIDIDFRSEFEIARSTGVYKAILQVLPTIFVGKTDRLGQIVSIVSEAARQSLKKKGMHFPPWRKAEYMRSKWLSSHIRPKPPNPSQNENEITDEDRSDSSEQSSIETDCGEFEMIFDEETTTTTSPESDSMKSSPPPQKCFNGGEKAAVAVTPWQPPAIKPKSLDKGAKIVTGLTSILEENP</sequence>
<organism evidence="2 3">
    <name type="scientific">Cucurbita moschata</name>
    <name type="common">Winter crookneck squash</name>
    <name type="synonym">Cucurbita pepo var. moschata</name>
    <dbReference type="NCBI Taxonomy" id="3662"/>
    <lineage>
        <taxon>Eukaryota</taxon>
        <taxon>Viridiplantae</taxon>
        <taxon>Streptophyta</taxon>
        <taxon>Embryophyta</taxon>
        <taxon>Tracheophyta</taxon>
        <taxon>Spermatophyta</taxon>
        <taxon>Magnoliopsida</taxon>
        <taxon>eudicotyledons</taxon>
        <taxon>Gunneridae</taxon>
        <taxon>Pentapetalae</taxon>
        <taxon>rosids</taxon>
        <taxon>fabids</taxon>
        <taxon>Cucurbitales</taxon>
        <taxon>Cucurbitaceae</taxon>
        <taxon>Cucurbiteae</taxon>
        <taxon>Cucurbita</taxon>
    </lineage>
</organism>
<evidence type="ECO:0000313" key="2">
    <source>
        <dbReference type="Proteomes" id="UP000504609"/>
    </source>
</evidence>